<keyword evidence="2" id="KW-1185">Reference proteome</keyword>
<comment type="caution">
    <text evidence="1">The sequence shown here is derived from an EMBL/GenBank/DDBJ whole genome shotgun (WGS) entry which is preliminary data.</text>
</comment>
<evidence type="ECO:0000313" key="2">
    <source>
        <dbReference type="Proteomes" id="UP001055072"/>
    </source>
</evidence>
<proteinExistence type="predicted"/>
<organism evidence="1 2">
    <name type="scientific">Irpex rosettiformis</name>
    <dbReference type="NCBI Taxonomy" id="378272"/>
    <lineage>
        <taxon>Eukaryota</taxon>
        <taxon>Fungi</taxon>
        <taxon>Dikarya</taxon>
        <taxon>Basidiomycota</taxon>
        <taxon>Agaricomycotina</taxon>
        <taxon>Agaricomycetes</taxon>
        <taxon>Polyporales</taxon>
        <taxon>Irpicaceae</taxon>
        <taxon>Irpex</taxon>
    </lineage>
</organism>
<dbReference type="Proteomes" id="UP001055072">
    <property type="component" value="Unassembled WGS sequence"/>
</dbReference>
<sequence>MAVTAPARRGRGNLRREPSEAIEEDDPSQAVAADSDPEDEIEAPPPTRAPKSSKNQKGKDTASADEAEIDGNMFDKLEDQPIDRVSAGKLSGMSEDWKKMRETIHGNSYALIRDVAATMAEFDEDDDSKGPLEELEETMRNLVDTENELRFHEQALNELHQKIVRGEPINAIALYDDGVQRQKQEYKTKTLRKKYAKNEEYISYRQAIYEVQHPEQPMPPVSEFLDREEGDDSDEDDDIVMGGVTQDYKCPLSLTIMVDPLTSNTCGHSFSAEAIRQYLGNNLTSRKKCPTSGCNKVISLDDLKPNKELAKKAREAARRERMREEEDEDMGEEIID</sequence>
<protein>
    <submittedName>
        <fullName evidence="1">Uncharacterized protein</fullName>
    </submittedName>
</protein>
<name>A0ACB8TX20_9APHY</name>
<evidence type="ECO:0000313" key="1">
    <source>
        <dbReference type="EMBL" id="KAI0086535.1"/>
    </source>
</evidence>
<dbReference type="EMBL" id="MU274923">
    <property type="protein sequence ID" value="KAI0086535.1"/>
    <property type="molecule type" value="Genomic_DNA"/>
</dbReference>
<gene>
    <name evidence="1" type="ORF">BDY19DRAFT_894649</name>
</gene>
<reference evidence="1" key="1">
    <citation type="journal article" date="2021" name="Environ. Microbiol.">
        <title>Gene family expansions and transcriptome signatures uncover fungal adaptations to wood decay.</title>
        <authorList>
            <person name="Hage H."/>
            <person name="Miyauchi S."/>
            <person name="Viragh M."/>
            <person name="Drula E."/>
            <person name="Min B."/>
            <person name="Chaduli D."/>
            <person name="Navarro D."/>
            <person name="Favel A."/>
            <person name="Norest M."/>
            <person name="Lesage-Meessen L."/>
            <person name="Balint B."/>
            <person name="Merenyi Z."/>
            <person name="de Eugenio L."/>
            <person name="Morin E."/>
            <person name="Martinez A.T."/>
            <person name="Baldrian P."/>
            <person name="Stursova M."/>
            <person name="Martinez M.J."/>
            <person name="Novotny C."/>
            <person name="Magnuson J.K."/>
            <person name="Spatafora J.W."/>
            <person name="Maurice S."/>
            <person name="Pangilinan J."/>
            <person name="Andreopoulos W."/>
            <person name="LaButti K."/>
            <person name="Hundley H."/>
            <person name="Na H."/>
            <person name="Kuo A."/>
            <person name="Barry K."/>
            <person name="Lipzen A."/>
            <person name="Henrissat B."/>
            <person name="Riley R."/>
            <person name="Ahrendt S."/>
            <person name="Nagy L.G."/>
            <person name="Grigoriev I.V."/>
            <person name="Martin F."/>
            <person name="Rosso M.N."/>
        </authorList>
    </citation>
    <scope>NUCLEOTIDE SEQUENCE</scope>
    <source>
        <strain evidence="1">CBS 384.51</strain>
    </source>
</reference>
<accession>A0ACB8TX20</accession>